<dbReference type="AlphaFoldDB" id="A0A5B7FY97"/>
<evidence type="ECO:0000313" key="3">
    <source>
        <dbReference type="Proteomes" id="UP000324222"/>
    </source>
</evidence>
<dbReference type="EMBL" id="VSRR010009477">
    <property type="protein sequence ID" value="MPC50397.1"/>
    <property type="molecule type" value="Genomic_DNA"/>
</dbReference>
<comment type="caution">
    <text evidence="2">The sequence shown here is derived from an EMBL/GenBank/DDBJ whole genome shotgun (WGS) entry which is preliminary data.</text>
</comment>
<evidence type="ECO:0000256" key="1">
    <source>
        <dbReference type="SAM" id="MobiDB-lite"/>
    </source>
</evidence>
<sequence length="64" mass="6856">MLRNKACGQLGQPHEHPGGPYARKGNILKASLEPPHVINLVPAEGLTLPLRPPPERRKSCGSVA</sequence>
<dbReference type="Proteomes" id="UP000324222">
    <property type="component" value="Unassembled WGS sequence"/>
</dbReference>
<name>A0A5B7FY97_PORTR</name>
<feature type="region of interest" description="Disordered" evidence="1">
    <location>
        <begin position="1"/>
        <end position="26"/>
    </location>
</feature>
<proteinExistence type="predicted"/>
<protein>
    <submittedName>
        <fullName evidence="2">Uncharacterized protein</fullName>
    </submittedName>
</protein>
<reference evidence="2 3" key="1">
    <citation type="submission" date="2019-05" db="EMBL/GenBank/DDBJ databases">
        <title>Another draft genome of Portunus trituberculatus and its Hox gene families provides insights of decapod evolution.</title>
        <authorList>
            <person name="Jeong J.-H."/>
            <person name="Song I."/>
            <person name="Kim S."/>
            <person name="Choi T."/>
            <person name="Kim D."/>
            <person name="Ryu S."/>
            <person name="Kim W."/>
        </authorList>
    </citation>
    <scope>NUCLEOTIDE SEQUENCE [LARGE SCALE GENOMIC DNA]</scope>
    <source>
        <tissue evidence="2">Muscle</tissue>
    </source>
</reference>
<evidence type="ECO:0000313" key="2">
    <source>
        <dbReference type="EMBL" id="MPC50397.1"/>
    </source>
</evidence>
<accession>A0A5B7FY97</accession>
<keyword evidence="3" id="KW-1185">Reference proteome</keyword>
<organism evidence="2 3">
    <name type="scientific">Portunus trituberculatus</name>
    <name type="common">Swimming crab</name>
    <name type="synonym">Neptunus trituberculatus</name>
    <dbReference type="NCBI Taxonomy" id="210409"/>
    <lineage>
        <taxon>Eukaryota</taxon>
        <taxon>Metazoa</taxon>
        <taxon>Ecdysozoa</taxon>
        <taxon>Arthropoda</taxon>
        <taxon>Crustacea</taxon>
        <taxon>Multicrustacea</taxon>
        <taxon>Malacostraca</taxon>
        <taxon>Eumalacostraca</taxon>
        <taxon>Eucarida</taxon>
        <taxon>Decapoda</taxon>
        <taxon>Pleocyemata</taxon>
        <taxon>Brachyura</taxon>
        <taxon>Eubrachyura</taxon>
        <taxon>Portunoidea</taxon>
        <taxon>Portunidae</taxon>
        <taxon>Portuninae</taxon>
        <taxon>Portunus</taxon>
    </lineage>
</organism>
<gene>
    <name evidence="2" type="ORF">E2C01_044225</name>
</gene>